<dbReference type="InterPro" id="IPR029466">
    <property type="entry name" value="NAM-associated_C"/>
</dbReference>
<proteinExistence type="predicted"/>
<evidence type="ECO:0000256" key="1">
    <source>
        <dbReference type="SAM" id="MobiDB-lite"/>
    </source>
</evidence>
<dbReference type="EMBL" id="QXGE01000819">
    <property type="protein sequence ID" value="KAE9303105.1"/>
    <property type="molecule type" value="Genomic_DNA"/>
</dbReference>
<evidence type="ECO:0000313" key="9">
    <source>
        <dbReference type="Proteomes" id="UP000429523"/>
    </source>
</evidence>
<evidence type="ECO:0000313" key="7">
    <source>
        <dbReference type="EMBL" id="KAE9223001.1"/>
    </source>
</evidence>
<dbReference type="EMBL" id="QXGA01000846">
    <property type="protein sequence ID" value="KAE9138725.1"/>
    <property type="molecule type" value="Genomic_DNA"/>
</dbReference>
<dbReference type="PANTHER" id="PTHR45125">
    <property type="entry name" value="F21J9.4-RELATED"/>
    <property type="match status" value="1"/>
</dbReference>
<evidence type="ECO:0000313" key="11">
    <source>
        <dbReference type="Proteomes" id="UP000437068"/>
    </source>
</evidence>
<feature type="region of interest" description="Disordered" evidence="1">
    <location>
        <begin position="135"/>
        <end position="198"/>
    </location>
</feature>
<name>A0A6A3EKJ5_9STRA</name>
<keyword evidence="10" id="KW-1185">Reference proteome</keyword>
<feature type="domain" description="No apical meristem-associated C-terminal" evidence="2">
    <location>
        <begin position="116"/>
        <end position="251"/>
    </location>
</feature>
<comment type="caution">
    <text evidence="3">The sequence shown here is derived from an EMBL/GenBank/DDBJ whole genome shotgun (WGS) entry which is preliminary data.</text>
</comment>
<evidence type="ECO:0000259" key="2">
    <source>
        <dbReference type="Pfam" id="PF14303"/>
    </source>
</evidence>
<organism evidence="3 9">
    <name type="scientific">Phytophthora fragariae</name>
    <dbReference type="NCBI Taxonomy" id="53985"/>
    <lineage>
        <taxon>Eukaryota</taxon>
        <taxon>Sar</taxon>
        <taxon>Stramenopiles</taxon>
        <taxon>Oomycota</taxon>
        <taxon>Peronosporomycetes</taxon>
        <taxon>Peronosporales</taxon>
        <taxon>Peronosporaceae</taxon>
        <taxon>Phytophthora</taxon>
    </lineage>
</organism>
<feature type="region of interest" description="Disordered" evidence="1">
    <location>
        <begin position="270"/>
        <end position="297"/>
    </location>
</feature>
<evidence type="ECO:0000313" key="12">
    <source>
        <dbReference type="Proteomes" id="UP000440367"/>
    </source>
</evidence>
<dbReference type="Pfam" id="PF14303">
    <property type="entry name" value="NAM-associated"/>
    <property type="match status" value="1"/>
</dbReference>
<evidence type="ECO:0000313" key="5">
    <source>
        <dbReference type="EMBL" id="KAE9138725.1"/>
    </source>
</evidence>
<evidence type="ECO:0000313" key="3">
    <source>
        <dbReference type="EMBL" id="KAE8933992.1"/>
    </source>
</evidence>
<feature type="compositionally biased region" description="Polar residues" evidence="1">
    <location>
        <begin position="169"/>
        <end position="178"/>
    </location>
</feature>
<dbReference type="Proteomes" id="UP000440732">
    <property type="component" value="Unassembled WGS sequence"/>
</dbReference>
<evidence type="ECO:0000313" key="10">
    <source>
        <dbReference type="Proteomes" id="UP000433483"/>
    </source>
</evidence>
<dbReference type="EMBL" id="QXFZ01000918">
    <property type="protein sequence ID" value="KAE9101304.1"/>
    <property type="molecule type" value="Genomic_DNA"/>
</dbReference>
<evidence type="ECO:0000313" key="14">
    <source>
        <dbReference type="Proteomes" id="UP000441208"/>
    </source>
</evidence>
<dbReference type="Proteomes" id="UP000440367">
    <property type="component" value="Unassembled WGS sequence"/>
</dbReference>
<dbReference type="AlphaFoldDB" id="A0A6A3EKJ5"/>
<dbReference type="Proteomes" id="UP000441208">
    <property type="component" value="Unassembled WGS sequence"/>
</dbReference>
<dbReference type="OrthoDB" id="116445at2759"/>
<reference evidence="9 10" key="1">
    <citation type="submission" date="2018-08" db="EMBL/GenBank/DDBJ databases">
        <title>Genomic investigation of the strawberry pathogen Phytophthora fragariae indicates pathogenicity is determined by transcriptional variation in three key races.</title>
        <authorList>
            <person name="Adams T.M."/>
            <person name="Armitage A.D."/>
            <person name="Sobczyk M.K."/>
            <person name="Bates H.J."/>
            <person name="Dunwell J.M."/>
            <person name="Nellist C.F."/>
            <person name="Harrison R.J."/>
        </authorList>
    </citation>
    <scope>NUCLEOTIDE SEQUENCE [LARGE SCALE GENOMIC DNA]</scope>
    <source>
        <strain evidence="8 11">A4</strain>
        <strain evidence="7 12">BC-1</strain>
        <strain evidence="6 10">NOV-27</strain>
        <strain evidence="5 13">NOV-5</strain>
        <strain evidence="4 14">NOV-71</strain>
        <strain evidence="3 9">NOV-9</strain>
    </source>
</reference>
<protein>
    <recommendedName>
        <fullName evidence="2">No apical meristem-associated C-terminal domain-containing protein</fullName>
    </recommendedName>
</protein>
<dbReference type="Proteomes" id="UP000433483">
    <property type="component" value="Unassembled WGS sequence"/>
</dbReference>
<evidence type="ECO:0000313" key="8">
    <source>
        <dbReference type="EMBL" id="KAE9303105.1"/>
    </source>
</evidence>
<evidence type="ECO:0000313" key="13">
    <source>
        <dbReference type="Proteomes" id="UP000440732"/>
    </source>
</evidence>
<dbReference type="EMBL" id="QXGD01000833">
    <property type="protein sequence ID" value="KAE9223001.1"/>
    <property type="molecule type" value="Genomic_DNA"/>
</dbReference>
<dbReference type="EMBL" id="QXGF01000956">
    <property type="protein sequence ID" value="KAE8933992.1"/>
    <property type="molecule type" value="Genomic_DNA"/>
</dbReference>
<accession>A0A6A3EKJ5</accession>
<dbReference type="Proteomes" id="UP000437068">
    <property type="component" value="Unassembled WGS sequence"/>
</dbReference>
<gene>
    <name evidence="8" type="ORF">PF001_g13706</name>
    <name evidence="7" type="ORF">PF002_g15096</name>
    <name evidence="6" type="ORF">PF005_g14637</name>
    <name evidence="5" type="ORF">PF006_g13905</name>
    <name evidence="4" type="ORF">PF007_g15193</name>
    <name evidence="3" type="ORF">PF009_g16026</name>
</gene>
<dbReference type="EMBL" id="QXGB01000873">
    <property type="protein sequence ID" value="KAE9202261.1"/>
    <property type="molecule type" value="Genomic_DNA"/>
</dbReference>
<sequence length="352" mass="38566">MSQARGPNYSIEEDKTLCRAWLSTSGDGGTGTSQSGCEFYGRVKVTFDEELRQTGKWVAERNIKSLGSRFSTISHDVSKFVACHAKVTALEPSGCTPTDIEHQAVELYESVKKNGKFRFLQCWSILKDSPKWGAWRMRRDGKSTPQKPTHKRTERLDDSDTTATATSDQLQSPVSTESSSRRPVGQKRSKLEETNSTLYARQVQAAERMARNGEARNRVARVQVDLNIFSLAPNSNDPEAMEYVRLQRKLILAHVRSEAAALEAGSSVANEDSCNADSTVNNSTPTPDANRCSNPDINTTPVPYINRSSNTNIGSTDPVVKTVEIVPTSAEFASTSGEHASTLSDASILLSL</sequence>
<dbReference type="Proteomes" id="UP000429523">
    <property type="component" value="Unassembled WGS sequence"/>
</dbReference>
<evidence type="ECO:0000313" key="6">
    <source>
        <dbReference type="EMBL" id="KAE9202261.1"/>
    </source>
</evidence>
<evidence type="ECO:0000313" key="4">
    <source>
        <dbReference type="EMBL" id="KAE9101304.1"/>
    </source>
</evidence>